<evidence type="ECO:0000313" key="22">
    <source>
        <dbReference type="Proteomes" id="UP000245202"/>
    </source>
</evidence>
<dbReference type="GO" id="GO:0005507">
    <property type="term" value="F:copper ion binding"/>
    <property type="evidence" value="ECO:0007669"/>
    <property type="project" value="InterPro"/>
</dbReference>
<dbReference type="SUPFAM" id="SSF81464">
    <property type="entry name" value="Cytochrome c oxidase subunit II-like, transmembrane region"/>
    <property type="match status" value="1"/>
</dbReference>
<keyword evidence="11 18" id="KW-1133">Transmembrane helix</keyword>
<keyword evidence="12 16" id="KW-0560">Oxidoreductase</keyword>
<name>A0A2R5F4Y5_9BACL</name>
<dbReference type="InterPro" id="IPR002429">
    <property type="entry name" value="CcO_II-like_C"/>
</dbReference>
<dbReference type="Gene3D" id="2.60.40.420">
    <property type="entry name" value="Cupredoxins - blue copper proteins"/>
    <property type="match status" value="1"/>
</dbReference>
<dbReference type="GO" id="GO:0016682">
    <property type="term" value="F:oxidoreductase activity, acting on diphenols and related substances as donors, oxygen as acceptor"/>
    <property type="evidence" value="ECO:0007669"/>
    <property type="project" value="InterPro"/>
</dbReference>
<dbReference type="NCBIfam" id="TIGR01433">
    <property type="entry name" value="CyoA"/>
    <property type="match status" value="1"/>
</dbReference>
<dbReference type="Proteomes" id="UP000245202">
    <property type="component" value="Unassembled WGS sequence"/>
</dbReference>
<dbReference type="Pfam" id="PF06481">
    <property type="entry name" value="COX_ARM"/>
    <property type="match status" value="1"/>
</dbReference>
<protein>
    <recommendedName>
        <fullName evidence="4 16">Quinol oxidase subunit 2</fullName>
        <ecNumber evidence="16">1.10.3.-</ecNumber>
    </recommendedName>
</protein>
<dbReference type="PANTHER" id="PTHR22888">
    <property type="entry name" value="CYTOCHROME C OXIDASE, SUBUNIT II"/>
    <property type="match status" value="1"/>
</dbReference>
<feature type="transmembrane region" description="Helical" evidence="18">
    <location>
        <begin position="38"/>
        <end position="65"/>
    </location>
</feature>
<dbReference type="SUPFAM" id="SSF49503">
    <property type="entry name" value="Cupredoxins"/>
    <property type="match status" value="1"/>
</dbReference>
<keyword evidence="6 16" id="KW-1003">Cell membrane</keyword>
<dbReference type="GO" id="GO:0005886">
    <property type="term" value="C:plasma membrane"/>
    <property type="evidence" value="ECO:0007669"/>
    <property type="project" value="UniProtKB-SubCell"/>
</dbReference>
<comment type="function">
    <text evidence="16">Catalyzes quinol oxidation with the concomitant reduction of oxygen to water. Subunit II transfers the electrons from a quinol to the binuclear center of the catalytic subunit I.</text>
</comment>
<evidence type="ECO:0000256" key="9">
    <source>
        <dbReference type="ARBA" id="ARBA00022729"/>
    </source>
</evidence>
<dbReference type="Pfam" id="PF00116">
    <property type="entry name" value="COX2"/>
    <property type="match status" value="1"/>
</dbReference>
<comment type="caution">
    <text evidence="21">The sequence shown here is derived from an EMBL/GenBank/DDBJ whole genome shotgun (WGS) entry which is preliminary data.</text>
</comment>
<evidence type="ECO:0000256" key="8">
    <source>
        <dbReference type="ARBA" id="ARBA00022692"/>
    </source>
</evidence>
<dbReference type="InterPro" id="IPR045187">
    <property type="entry name" value="CcO_II"/>
</dbReference>
<evidence type="ECO:0000256" key="2">
    <source>
        <dbReference type="ARBA" id="ARBA00004651"/>
    </source>
</evidence>
<evidence type="ECO:0000256" key="17">
    <source>
        <dbReference type="RuleBase" id="RU000456"/>
    </source>
</evidence>
<comment type="subcellular location">
    <subcellularLocation>
        <location evidence="2 17">Cell membrane</location>
        <topology evidence="2 17">Multi-pass membrane protein</topology>
    </subcellularLocation>
</comment>
<evidence type="ECO:0000256" key="14">
    <source>
        <dbReference type="ARBA" id="ARBA00023139"/>
    </source>
</evidence>
<evidence type="ECO:0000256" key="11">
    <source>
        <dbReference type="ARBA" id="ARBA00022989"/>
    </source>
</evidence>
<evidence type="ECO:0000256" key="16">
    <source>
        <dbReference type="PIRNR" id="PIRNR000292"/>
    </source>
</evidence>
<dbReference type="InterPro" id="IPR036257">
    <property type="entry name" value="Cyt_c_oxidase_su2_TM_sf"/>
</dbReference>
<gene>
    <name evidence="21" type="ORF">PAT3040_06112</name>
</gene>
<dbReference type="Pfam" id="PF02790">
    <property type="entry name" value="COX2_TM"/>
    <property type="match status" value="1"/>
</dbReference>
<dbReference type="PANTHER" id="PTHR22888:SF18">
    <property type="entry name" value="CYTOCHROME BO(3) UBIQUINOL OXIDASE SUBUNIT 2"/>
    <property type="match status" value="1"/>
</dbReference>
<dbReference type="AlphaFoldDB" id="A0A2R5F4Y5"/>
<comment type="catalytic activity">
    <reaction evidence="1 16">
        <text>2 a quinol + O2 = 2 a quinone + 2 H2O</text>
        <dbReference type="Rhea" id="RHEA:55376"/>
        <dbReference type="ChEBI" id="CHEBI:15377"/>
        <dbReference type="ChEBI" id="CHEBI:15379"/>
        <dbReference type="ChEBI" id="CHEBI:24646"/>
        <dbReference type="ChEBI" id="CHEBI:132124"/>
    </reaction>
</comment>
<keyword evidence="8 17" id="KW-0812">Transmembrane</keyword>
<dbReference type="NCBIfam" id="TIGR01432">
    <property type="entry name" value="QOXA"/>
    <property type="match status" value="1"/>
</dbReference>
<keyword evidence="9" id="KW-0732">Signal</keyword>
<dbReference type="EMBL" id="BDQX01000394">
    <property type="protein sequence ID" value="GBG11311.1"/>
    <property type="molecule type" value="Genomic_DNA"/>
</dbReference>
<evidence type="ECO:0000259" key="19">
    <source>
        <dbReference type="PROSITE" id="PS50857"/>
    </source>
</evidence>
<dbReference type="PROSITE" id="PS50999">
    <property type="entry name" value="COX2_TM"/>
    <property type="match status" value="1"/>
</dbReference>
<dbReference type="InterPro" id="IPR034227">
    <property type="entry name" value="CuRO_UO_II"/>
</dbReference>
<dbReference type="GO" id="GO:0009486">
    <property type="term" value="F:cytochrome bo3 ubiquinol oxidase activity"/>
    <property type="evidence" value="ECO:0007669"/>
    <property type="project" value="InterPro"/>
</dbReference>
<evidence type="ECO:0000256" key="12">
    <source>
        <dbReference type="ARBA" id="ARBA00023002"/>
    </source>
</evidence>
<keyword evidence="7 16" id="KW-0679">Respiratory chain</keyword>
<evidence type="ECO:0000256" key="15">
    <source>
        <dbReference type="ARBA" id="ARBA00023288"/>
    </source>
</evidence>
<comment type="similarity">
    <text evidence="3 16 17">Belongs to the cytochrome c oxidase subunit 2 family.</text>
</comment>
<evidence type="ECO:0000256" key="4">
    <source>
        <dbReference type="ARBA" id="ARBA00016131"/>
    </source>
</evidence>
<evidence type="ECO:0000256" key="5">
    <source>
        <dbReference type="ARBA" id="ARBA00022448"/>
    </source>
</evidence>
<keyword evidence="13 16" id="KW-0472">Membrane</keyword>
<evidence type="ECO:0000256" key="3">
    <source>
        <dbReference type="ARBA" id="ARBA00007866"/>
    </source>
</evidence>
<dbReference type="Gene3D" id="1.10.287.90">
    <property type="match status" value="1"/>
</dbReference>
<dbReference type="InterPro" id="IPR008972">
    <property type="entry name" value="Cupredoxin"/>
</dbReference>
<dbReference type="PIRSF" id="PIRSF000292">
    <property type="entry name" value="Ubi_od_II"/>
    <property type="match status" value="1"/>
</dbReference>
<evidence type="ECO:0000256" key="10">
    <source>
        <dbReference type="ARBA" id="ARBA00022982"/>
    </source>
</evidence>
<evidence type="ECO:0000256" key="6">
    <source>
        <dbReference type="ARBA" id="ARBA00022475"/>
    </source>
</evidence>
<dbReference type="GO" id="GO:0042773">
    <property type="term" value="P:ATP synthesis coupled electron transport"/>
    <property type="evidence" value="ECO:0007669"/>
    <property type="project" value="TreeGrafter"/>
</dbReference>
<evidence type="ECO:0000256" key="18">
    <source>
        <dbReference type="SAM" id="Phobius"/>
    </source>
</evidence>
<feature type="transmembrane region" description="Helical" evidence="18">
    <location>
        <begin position="86"/>
        <end position="108"/>
    </location>
</feature>
<evidence type="ECO:0000256" key="7">
    <source>
        <dbReference type="ARBA" id="ARBA00022660"/>
    </source>
</evidence>
<proteinExistence type="inferred from homology"/>
<feature type="domain" description="Cytochrome oxidase subunit II transmembrane region profile" evidence="20">
    <location>
        <begin position="16"/>
        <end position="114"/>
    </location>
</feature>
<dbReference type="InterPro" id="IPR006333">
    <property type="entry name" value="Cyt_o_ubiquinol_oxidase_su2"/>
</dbReference>
<feature type="domain" description="Cytochrome oxidase subunit II copper A binding" evidence="19">
    <location>
        <begin position="120"/>
        <end position="232"/>
    </location>
</feature>
<dbReference type="PROSITE" id="PS50857">
    <property type="entry name" value="COX2_CUA"/>
    <property type="match status" value="1"/>
</dbReference>
<accession>A0A2R5F4Y5</accession>
<evidence type="ECO:0000313" key="21">
    <source>
        <dbReference type="EMBL" id="GBG11311.1"/>
    </source>
</evidence>
<dbReference type="InterPro" id="IPR006332">
    <property type="entry name" value="QoxA"/>
</dbReference>
<reference evidence="21 22" key="1">
    <citation type="submission" date="2017-08" db="EMBL/GenBank/DDBJ databases">
        <title>Substantial Increase in Enzyme Production by Combined Drug-Resistance Mutations in Paenibacillus agaridevorans.</title>
        <authorList>
            <person name="Tanaka Y."/>
            <person name="Funane K."/>
            <person name="Hosaka T."/>
            <person name="Shiwa Y."/>
            <person name="Fujita N."/>
            <person name="Miyazaki T."/>
            <person name="Yoshikawa H."/>
            <person name="Murakami K."/>
            <person name="Kasahara K."/>
            <person name="Inaoka T."/>
            <person name="Hiraga Y."/>
            <person name="Ochi K."/>
        </authorList>
    </citation>
    <scope>NUCLEOTIDE SEQUENCE [LARGE SCALE GENOMIC DNA]</scope>
    <source>
        <strain evidence="21 22">T-3040</strain>
    </source>
</reference>
<evidence type="ECO:0000256" key="1">
    <source>
        <dbReference type="ARBA" id="ARBA00000725"/>
    </source>
</evidence>
<evidence type="ECO:0000256" key="13">
    <source>
        <dbReference type="ARBA" id="ARBA00023136"/>
    </source>
</evidence>
<keyword evidence="10 16" id="KW-0249">Electron transport</keyword>
<dbReference type="CDD" id="cd04212">
    <property type="entry name" value="CuRO_UO_II"/>
    <property type="match status" value="1"/>
</dbReference>
<keyword evidence="15" id="KW-0449">Lipoprotein</keyword>
<organism evidence="21 22">
    <name type="scientific">Paenibacillus agaridevorans</name>
    <dbReference type="NCBI Taxonomy" id="171404"/>
    <lineage>
        <taxon>Bacteria</taxon>
        <taxon>Bacillati</taxon>
        <taxon>Bacillota</taxon>
        <taxon>Bacilli</taxon>
        <taxon>Bacillales</taxon>
        <taxon>Paenibacillaceae</taxon>
        <taxon>Paenibacillus</taxon>
    </lineage>
</organism>
<dbReference type="EC" id="1.10.3.-" evidence="16"/>
<keyword evidence="5 16" id="KW-0813">Transport</keyword>
<sequence>MLATALFLAMIAVISGCSSEQYIVLDPKGPIGQQQKDLIIITTLLCAVIIVPVLILTAVIVMRYRDRPGRKARYTPDWEHSTKLEVTWWTIPIVIIITLAVITAIYTYKLEPSKPLESAKEPITIEVTSLDWKWLFTYPDEDIATVNYIKFPEDTPVRFQLTSDKAMNSFWIPQLGGQLYTMSGMAMTLFLQADEPGIYYGSGANFNGEDFAQMTFDAEAVSDEEYQAWIQEVKGDSPALTLDGYEQLKKPGRSDVQLFSSFPEGLFQYIVTQYVEDGSGGAHAHHGQSGDSGQ</sequence>
<keyword evidence="14" id="KW-0564">Palmitate</keyword>
<evidence type="ECO:0000259" key="20">
    <source>
        <dbReference type="PROSITE" id="PS50999"/>
    </source>
</evidence>
<dbReference type="InterPro" id="IPR010514">
    <property type="entry name" value="COX_ARM"/>
</dbReference>
<keyword evidence="22" id="KW-1185">Reference proteome</keyword>
<dbReference type="GO" id="GO:0004129">
    <property type="term" value="F:cytochrome-c oxidase activity"/>
    <property type="evidence" value="ECO:0007669"/>
    <property type="project" value="UniProtKB-UniRule"/>
</dbReference>
<dbReference type="InterPro" id="IPR011759">
    <property type="entry name" value="Cyt_c_oxidase_su2_TM_dom"/>
</dbReference>